<dbReference type="Gene3D" id="2.60.120.260">
    <property type="entry name" value="Galactose-binding domain-like"/>
    <property type="match status" value="1"/>
</dbReference>
<evidence type="ECO:0000313" key="6">
    <source>
        <dbReference type="EMBL" id="PNF24208.1"/>
    </source>
</evidence>
<evidence type="ECO:0000313" key="7">
    <source>
        <dbReference type="Proteomes" id="UP000235965"/>
    </source>
</evidence>
<comment type="caution">
    <text evidence="6">The sequence shown here is derived from an EMBL/GenBank/DDBJ whole genome shotgun (WGS) entry which is preliminary data.</text>
</comment>
<name>A0A2J7Q6K7_9NEOP</name>
<reference evidence="6 7" key="1">
    <citation type="submission" date="2017-12" db="EMBL/GenBank/DDBJ databases">
        <title>Hemimetabolous genomes reveal molecular basis of termite eusociality.</title>
        <authorList>
            <person name="Harrison M.C."/>
            <person name="Jongepier E."/>
            <person name="Robertson H.M."/>
            <person name="Arning N."/>
            <person name="Bitard-Feildel T."/>
            <person name="Chao H."/>
            <person name="Childers C.P."/>
            <person name="Dinh H."/>
            <person name="Doddapaneni H."/>
            <person name="Dugan S."/>
            <person name="Gowin J."/>
            <person name="Greiner C."/>
            <person name="Han Y."/>
            <person name="Hu H."/>
            <person name="Hughes D.S.T."/>
            <person name="Huylmans A.-K."/>
            <person name="Kemena C."/>
            <person name="Kremer L.P.M."/>
            <person name="Lee S.L."/>
            <person name="Lopez-Ezquerra A."/>
            <person name="Mallet L."/>
            <person name="Monroy-Kuhn J.M."/>
            <person name="Moser A."/>
            <person name="Murali S.C."/>
            <person name="Muzny D.M."/>
            <person name="Otani S."/>
            <person name="Piulachs M.-D."/>
            <person name="Poelchau M."/>
            <person name="Qu J."/>
            <person name="Schaub F."/>
            <person name="Wada-Katsumata A."/>
            <person name="Worley K.C."/>
            <person name="Xie Q."/>
            <person name="Ylla G."/>
            <person name="Poulsen M."/>
            <person name="Gibbs R.A."/>
            <person name="Schal C."/>
            <person name="Richards S."/>
            <person name="Belles X."/>
            <person name="Korb J."/>
            <person name="Bornberg-Bauer E."/>
        </authorList>
    </citation>
    <scope>NUCLEOTIDE SEQUENCE [LARGE SCALE GENOMIC DNA]</scope>
    <source>
        <tissue evidence="6">Whole body</tissue>
    </source>
</reference>
<proteinExistence type="predicted"/>
<evidence type="ECO:0000256" key="2">
    <source>
        <dbReference type="ARBA" id="ARBA00022692"/>
    </source>
</evidence>
<dbReference type="InterPro" id="IPR045119">
    <property type="entry name" value="SUN1-5"/>
</dbReference>
<dbReference type="InParanoid" id="A0A2J7Q6K7"/>
<dbReference type="InterPro" id="IPR012919">
    <property type="entry name" value="SUN_dom"/>
</dbReference>
<feature type="domain" description="SUN" evidence="5">
    <location>
        <begin position="29"/>
        <end position="207"/>
    </location>
</feature>
<comment type="subcellular location">
    <subcellularLocation>
        <location evidence="1">Membrane</location>
    </subcellularLocation>
</comment>
<dbReference type="GO" id="GO:0034993">
    <property type="term" value="C:meiotic nuclear membrane microtubule tethering complex"/>
    <property type="evidence" value="ECO:0007669"/>
    <property type="project" value="TreeGrafter"/>
</dbReference>
<dbReference type="PANTHER" id="PTHR12911:SF8">
    <property type="entry name" value="KLAROID PROTEIN-RELATED"/>
    <property type="match status" value="1"/>
</dbReference>
<dbReference type="GO" id="GO:0043495">
    <property type="term" value="F:protein-membrane adaptor activity"/>
    <property type="evidence" value="ECO:0007669"/>
    <property type="project" value="TreeGrafter"/>
</dbReference>
<dbReference type="Pfam" id="PF07738">
    <property type="entry name" value="Sad1_UNC"/>
    <property type="match status" value="1"/>
</dbReference>
<evidence type="ECO:0000256" key="4">
    <source>
        <dbReference type="ARBA" id="ARBA00023136"/>
    </source>
</evidence>
<dbReference type="EMBL" id="NEVH01017466">
    <property type="protein sequence ID" value="PNF24208.1"/>
    <property type="molecule type" value="Genomic_DNA"/>
</dbReference>
<dbReference type="AlphaFoldDB" id="A0A2J7Q6K7"/>
<keyword evidence="3" id="KW-1133">Transmembrane helix</keyword>
<dbReference type="STRING" id="105785.A0A2J7Q6K7"/>
<dbReference type="Proteomes" id="UP000235965">
    <property type="component" value="Unassembled WGS sequence"/>
</dbReference>
<keyword evidence="4" id="KW-0472">Membrane</keyword>
<evidence type="ECO:0000256" key="1">
    <source>
        <dbReference type="ARBA" id="ARBA00004370"/>
    </source>
</evidence>
<organism evidence="6 7">
    <name type="scientific">Cryptotermes secundus</name>
    <dbReference type="NCBI Taxonomy" id="105785"/>
    <lineage>
        <taxon>Eukaryota</taxon>
        <taxon>Metazoa</taxon>
        <taxon>Ecdysozoa</taxon>
        <taxon>Arthropoda</taxon>
        <taxon>Hexapoda</taxon>
        <taxon>Insecta</taxon>
        <taxon>Pterygota</taxon>
        <taxon>Neoptera</taxon>
        <taxon>Polyneoptera</taxon>
        <taxon>Dictyoptera</taxon>
        <taxon>Blattodea</taxon>
        <taxon>Blattoidea</taxon>
        <taxon>Termitoidae</taxon>
        <taxon>Kalotermitidae</taxon>
        <taxon>Cryptotermitinae</taxon>
        <taxon>Cryptotermes</taxon>
    </lineage>
</organism>
<evidence type="ECO:0000256" key="3">
    <source>
        <dbReference type="ARBA" id="ARBA00022989"/>
    </source>
</evidence>
<dbReference type="PROSITE" id="PS51469">
    <property type="entry name" value="SUN"/>
    <property type="match status" value="1"/>
</dbReference>
<dbReference type="PANTHER" id="PTHR12911">
    <property type="entry name" value="SAD1/UNC-84-LIKE PROTEIN-RELATED"/>
    <property type="match status" value="1"/>
</dbReference>
<protein>
    <recommendedName>
        <fullName evidence="5">SUN domain-containing protein</fullName>
    </recommendedName>
</protein>
<keyword evidence="2" id="KW-0812">Transmembrane</keyword>
<keyword evidence="7" id="KW-1185">Reference proteome</keyword>
<evidence type="ECO:0000259" key="5">
    <source>
        <dbReference type="PROSITE" id="PS51469"/>
    </source>
</evidence>
<accession>A0A2J7Q6K7</accession>
<dbReference type="OrthoDB" id="342281at2759"/>
<sequence length="221" mass="24685">MCSYHKIVHQIMVVILNTICDELSKVNDNSEQIVKEALQMYDSMMTGRMDFASESLGAYIVSTRDTKDYDSMQLGTEGRSVQKIIQGCVVPGECWAFKGTASVVIQLIGEVNVEAVSIEHASSALLSKEEINSAPKDFSVWGLNSLDVEGHYLGSFSYDINGSPLQTFTIQEPPETPFHLIELQIHSNYGNPTYTCLYRFRVHGSMTYFGQTQTQSQIESE</sequence>
<gene>
    <name evidence="6" type="ORF">B7P43_G15856</name>
</gene>